<protein>
    <submittedName>
        <fullName evidence="3">3-oxoadipate enol-lactonase</fullName>
    </submittedName>
</protein>
<dbReference type="PANTHER" id="PTHR43798">
    <property type="entry name" value="MONOACYLGLYCEROL LIPASE"/>
    <property type="match status" value="1"/>
</dbReference>
<dbReference type="GO" id="GO:0042952">
    <property type="term" value="P:beta-ketoadipate pathway"/>
    <property type="evidence" value="ECO:0007669"/>
    <property type="project" value="InterPro"/>
</dbReference>
<evidence type="ECO:0000313" key="3">
    <source>
        <dbReference type="EMBL" id="SFA90823.1"/>
    </source>
</evidence>
<accession>A0A1I0WS91</accession>
<dbReference type="InterPro" id="IPR000073">
    <property type="entry name" value="AB_hydrolase_1"/>
</dbReference>
<dbReference type="EMBL" id="FOKG01000002">
    <property type="protein sequence ID" value="SFA90823.1"/>
    <property type="molecule type" value="Genomic_DNA"/>
</dbReference>
<dbReference type="Proteomes" id="UP000243799">
    <property type="component" value="Unassembled WGS sequence"/>
</dbReference>
<sequence>MTVAVNHVVDGPGNGRDGGDSEVVVLSGSLGSDLRMWQPQVAPLTGAGYRVVRYDHRGHGGSPATQGPYDLSDLGGDLLSLLDALGVEAAHVAGLSLGGMVGMWVGAHAPERVRSLTLCCTSAELGPRGMWSERAELVRVRGMAPIADAALERWFTRGWRAGNPRRAEEFGEMIRATDPVGYAGCCAAIENMDLLGALPRITAPTLVISAAEDPSTPPEHGRRIAEAVAGARLEIVREAAHLGNVQQPERFADLMVEHLEVQKHE</sequence>
<dbReference type="InterPro" id="IPR026968">
    <property type="entry name" value="PcaD/CatD"/>
</dbReference>
<evidence type="ECO:0000313" key="4">
    <source>
        <dbReference type="Proteomes" id="UP000243799"/>
    </source>
</evidence>
<evidence type="ECO:0000256" key="1">
    <source>
        <dbReference type="SAM" id="MobiDB-lite"/>
    </source>
</evidence>
<dbReference type="STRING" id="490629.SAMN05216266_102126"/>
<gene>
    <name evidence="3" type="ORF">SAMN05216266_102126</name>
</gene>
<dbReference type="InterPro" id="IPR050266">
    <property type="entry name" value="AB_hydrolase_sf"/>
</dbReference>
<dbReference type="GO" id="GO:0047570">
    <property type="term" value="F:3-oxoadipate enol-lactonase activity"/>
    <property type="evidence" value="ECO:0007669"/>
    <property type="project" value="InterPro"/>
</dbReference>
<evidence type="ECO:0000259" key="2">
    <source>
        <dbReference type="Pfam" id="PF00561"/>
    </source>
</evidence>
<dbReference type="SUPFAM" id="SSF53474">
    <property type="entry name" value="alpha/beta-Hydrolases"/>
    <property type="match status" value="1"/>
</dbReference>
<dbReference type="PRINTS" id="PR00111">
    <property type="entry name" value="ABHYDROLASE"/>
</dbReference>
<name>A0A1I0WS91_9PSEU</name>
<organism evidence="3 4">
    <name type="scientific">Amycolatopsis marina</name>
    <dbReference type="NCBI Taxonomy" id="490629"/>
    <lineage>
        <taxon>Bacteria</taxon>
        <taxon>Bacillati</taxon>
        <taxon>Actinomycetota</taxon>
        <taxon>Actinomycetes</taxon>
        <taxon>Pseudonocardiales</taxon>
        <taxon>Pseudonocardiaceae</taxon>
        <taxon>Amycolatopsis</taxon>
    </lineage>
</organism>
<feature type="region of interest" description="Disordered" evidence="1">
    <location>
        <begin position="1"/>
        <end position="21"/>
    </location>
</feature>
<dbReference type="Pfam" id="PF00561">
    <property type="entry name" value="Abhydrolase_1"/>
    <property type="match status" value="1"/>
</dbReference>
<dbReference type="OrthoDB" id="3396704at2"/>
<dbReference type="NCBIfam" id="TIGR02427">
    <property type="entry name" value="protocat_pcaD"/>
    <property type="match status" value="1"/>
</dbReference>
<dbReference type="InterPro" id="IPR029058">
    <property type="entry name" value="AB_hydrolase_fold"/>
</dbReference>
<keyword evidence="4" id="KW-1185">Reference proteome</keyword>
<proteinExistence type="predicted"/>
<dbReference type="RefSeq" id="WP_091670146.1">
    <property type="nucleotide sequence ID" value="NZ_FOKG01000002.1"/>
</dbReference>
<dbReference type="AlphaFoldDB" id="A0A1I0WS91"/>
<dbReference type="Gene3D" id="3.40.50.1820">
    <property type="entry name" value="alpha/beta hydrolase"/>
    <property type="match status" value="1"/>
</dbReference>
<feature type="domain" description="AB hydrolase-1" evidence="2">
    <location>
        <begin position="23"/>
        <end position="245"/>
    </location>
</feature>
<reference evidence="4" key="1">
    <citation type="submission" date="2016-10" db="EMBL/GenBank/DDBJ databases">
        <authorList>
            <person name="Varghese N."/>
            <person name="Submissions S."/>
        </authorList>
    </citation>
    <scope>NUCLEOTIDE SEQUENCE [LARGE SCALE GENOMIC DNA]</scope>
    <source>
        <strain evidence="4">CGMCC 4.3568</strain>
    </source>
</reference>